<proteinExistence type="predicted"/>
<dbReference type="Pfam" id="PF14539">
    <property type="entry name" value="DUF4442"/>
    <property type="match status" value="1"/>
</dbReference>
<keyword evidence="2" id="KW-1185">Reference proteome</keyword>
<dbReference type="Proteomes" id="UP000004367">
    <property type="component" value="Unassembled WGS sequence"/>
</dbReference>
<organism evidence="1 2">
    <name type="scientific">Mobilicoccus pelagius NBRC 104925</name>
    <dbReference type="NCBI Taxonomy" id="1089455"/>
    <lineage>
        <taxon>Bacteria</taxon>
        <taxon>Bacillati</taxon>
        <taxon>Actinomycetota</taxon>
        <taxon>Actinomycetes</taxon>
        <taxon>Micrococcales</taxon>
        <taxon>Dermatophilaceae</taxon>
        <taxon>Mobilicoccus</taxon>
    </lineage>
</organism>
<evidence type="ECO:0000313" key="1">
    <source>
        <dbReference type="EMBL" id="GAB48020.1"/>
    </source>
</evidence>
<dbReference type="SUPFAM" id="SSF54637">
    <property type="entry name" value="Thioesterase/thiol ester dehydrase-isomerase"/>
    <property type="match status" value="1"/>
</dbReference>
<comment type="caution">
    <text evidence="1">The sequence shown here is derived from an EMBL/GenBank/DDBJ whole genome shotgun (WGS) entry which is preliminary data.</text>
</comment>
<evidence type="ECO:0000313" key="2">
    <source>
        <dbReference type="Proteomes" id="UP000004367"/>
    </source>
</evidence>
<dbReference type="InterPro" id="IPR027961">
    <property type="entry name" value="DUF4442"/>
</dbReference>
<sequence length="181" mass="21020">MPPLSRARSTITALPGTLTDRMPQWRDVLTDPVMLRRFLNVWPPFRFAGIRVVEIERGFRGATVELKLTPLSRNYVGTQFGGSMFSMSDPFWMILVGQRLGRDYIVWDKRAEIEFVSPGRTDVRTTFTVTDELVEELRAKAERGAKVLHWVENDIVDREGTLVARVRRQLYVRHKDHTRGY</sequence>
<dbReference type="RefSeq" id="WP_009481918.1">
    <property type="nucleotide sequence ID" value="NZ_BAFE01000030.1"/>
</dbReference>
<dbReference type="Gene3D" id="3.10.129.10">
    <property type="entry name" value="Hotdog Thioesterase"/>
    <property type="match status" value="1"/>
</dbReference>
<dbReference type="EMBL" id="BAFE01000030">
    <property type="protein sequence ID" value="GAB48020.1"/>
    <property type="molecule type" value="Genomic_DNA"/>
</dbReference>
<reference evidence="1 2" key="1">
    <citation type="submission" date="2012-02" db="EMBL/GenBank/DDBJ databases">
        <title>Whole genome shotgun sequence of Mobilicoccus pelagius NBRC 104925.</title>
        <authorList>
            <person name="Yoshida Y."/>
            <person name="Hosoyama A."/>
            <person name="Tsuchikane K."/>
            <person name="Katsumata H."/>
            <person name="Yamazaki S."/>
            <person name="Fujita N."/>
        </authorList>
    </citation>
    <scope>NUCLEOTIDE SEQUENCE [LARGE SCALE GENOMIC DNA]</scope>
    <source>
        <strain evidence="1 2">NBRC 104925</strain>
    </source>
</reference>
<name>H5UQL2_9MICO</name>
<dbReference type="InterPro" id="IPR029069">
    <property type="entry name" value="HotDog_dom_sf"/>
</dbReference>
<dbReference type="STRING" id="1089455.MOPEL_032_00620"/>
<evidence type="ECO:0008006" key="3">
    <source>
        <dbReference type="Google" id="ProtNLM"/>
    </source>
</evidence>
<dbReference type="AlphaFoldDB" id="H5UQL2"/>
<dbReference type="eggNOG" id="COG2050">
    <property type="taxonomic scope" value="Bacteria"/>
</dbReference>
<accession>H5UQL2</accession>
<gene>
    <name evidence="1" type="ORF">MOPEL_032_00620</name>
</gene>
<protein>
    <recommendedName>
        <fullName evidence="3">Thioesterase putative domain-containing protein</fullName>
    </recommendedName>
</protein>